<dbReference type="EMBL" id="CP042306">
    <property type="protein sequence ID" value="QDZ06555.1"/>
    <property type="molecule type" value="Genomic_DNA"/>
</dbReference>
<dbReference type="InterPro" id="IPR015927">
    <property type="entry name" value="Peptidase_S24_S26A/B/C"/>
</dbReference>
<organism evidence="5 6">
    <name type="scientific">Sphingomonas panacisoli</name>
    <dbReference type="NCBI Taxonomy" id="1813879"/>
    <lineage>
        <taxon>Bacteria</taxon>
        <taxon>Pseudomonadati</taxon>
        <taxon>Pseudomonadota</taxon>
        <taxon>Alphaproteobacteria</taxon>
        <taxon>Sphingomonadales</taxon>
        <taxon>Sphingomonadaceae</taxon>
        <taxon>Sphingomonas</taxon>
    </lineage>
</organism>
<dbReference type="Gene3D" id="2.10.109.10">
    <property type="entry name" value="Umud Fragment, subunit A"/>
    <property type="match status" value="1"/>
</dbReference>
<dbReference type="Pfam" id="PF00717">
    <property type="entry name" value="Peptidase_S24"/>
    <property type="match status" value="1"/>
</dbReference>
<dbReference type="PANTHER" id="PTHR40661">
    <property type="match status" value="1"/>
</dbReference>
<dbReference type="GO" id="GO:0003677">
    <property type="term" value="F:DNA binding"/>
    <property type="evidence" value="ECO:0007669"/>
    <property type="project" value="UniProtKB-KW"/>
</dbReference>
<evidence type="ECO:0000256" key="1">
    <source>
        <dbReference type="ARBA" id="ARBA00023015"/>
    </source>
</evidence>
<feature type="domain" description="Peptidase S24/S26A/S26B/S26C" evidence="4">
    <location>
        <begin position="82"/>
        <end position="199"/>
    </location>
</feature>
<dbReference type="InterPro" id="IPR036286">
    <property type="entry name" value="LexA/Signal_pep-like_sf"/>
</dbReference>
<dbReference type="SUPFAM" id="SSF51306">
    <property type="entry name" value="LexA/Signal peptidase"/>
    <property type="match status" value="1"/>
</dbReference>
<gene>
    <name evidence="5" type="ORF">FPZ24_02935</name>
</gene>
<proteinExistence type="predicted"/>
<keyword evidence="2" id="KW-0238">DNA-binding</keyword>
<dbReference type="PANTHER" id="PTHR40661:SF3">
    <property type="entry name" value="FELS-1 PROPHAGE TRANSCRIPTIONAL REGULATOR"/>
    <property type="match status" value="1"/>
</dbReference>
<evidence type="ECO:0000313" key="6">
    <source>
        <dbReference type="Proteomes" id="UP000315673"/>
    </source>
</evidence>
<keyword evidence="6" id="KW-1185">Reference proteome</keyword>
<dbReference type="AlphaFoldDB" id="A0A5B8LFM9"/>
<protein>
    <submittedName>
        <fullName evidence="5">LexA family transcriptional regulator</fullName>
    </submittedName>
</protein>
<name>A0A5B8LFM9_9SPHN</name>
<accession>A0A5B8LFM9</accession>
<sequence length="206" mass="22036">MDVRTTIAAMAESRGASLAALSRMIGRNPAYLQQFVQRGSPKRLDEAARARLAAFFGIDESELGAPPREAGMVAVRRIDAHAAAGPGGLVEDDRVVGEERVDPRVAARLGVAAGALTMITARGQSMEPLIHDGDALFVDSGDRRLSSRPGLFVLRLDGVLLVKRVARIGFELRITSDNPATPPIAPVRADRAEIIGRVVRLARSLK</sequence>
<reference evidence="5 6" key="1">
    <citation type="submission" date="2019-07" db="EMBL/GenBank/DDBJ databases">
        <title>Full genome sequence of Sphingomonas sp. 4R-6-7(HKS19).</title>
        <authorList>
            <person name="Im W.-T."/>
        </authorList>
    </citation>
    <scope>NUCLEOTIDE SEQUENCE [LARGE SCALE GENOMIC DNA]</scope>
    <source>
        <strain evidence="5 6">HKS19</strain>
    </source>
</reference>
<keyword evidence="1" id="KW-0805">Transcription regulation</keyword>
<evidence type="ECO:0000259" key="4">
    <source>
        <dbReference type="Pfam" id="PF00717"/>
    </source>
</evidence>
<dbReference type="OrthoDB" id="528805at2"/>
<keyword evidence="3" id="KW-0804">Transcription</keyword>
<dbReference type="RefSeq" id="WP_146569639.1">
    <property type="nucleotide sequence ID" value="NZ_CP042306.1"/>
</dbReference>
<evidence type="ECO:0000256" key="3">
    <source>
        <dbReference type="ARBA" id="ARBA00023163"/>
    </source>
</evidence>
<dbReference type="Proteomes" id="UP000315673">
    <property type="component" value="Chromosome"/>
</dbReference>
<dbReference type="CDD" id="cd06529">
    <property type="entry name" value="S24_LexA-like"/>
    <property type="match status" value="1"/>
</dbReference>
<evidence type="ECO:0000313" key="5">
    <source>
        <dbReference type="EMBL" id="QDZ06555.1"/>
    </source>
</evidence>
<dbReference type="InterPro" id="IPR039418">
    <property type="entry name" value="LexA-like"/>
</dbReference>
<dbReference type="KEGG" id="spai:FPZ24_02935"/>
<evidence type="ECO:0000256" key="2">
    <source>
        <dbReference type="ARBA" id="ARBA00023125"/>
    </source>
</evidence>